<gene>
    <name evidence="1" type="ORF">AYBTSS11_LOCUS15022</name>
</gene>
<keyword evidence="2" id="KW-1185">Reference proteome</keyword>
<evidence type="ECO:0000313" key="2">
    <source>
        <dbReference type="Proteomes" id="UP001189624"/>
    </source>
</evidence>
<name>A0AA86SCQ0_9FABA</name>
<accession>A0AA86SCQ0</accession>
<proteinExistence type="predicted"/>
<dbReference type="EMBL" id="OY731401">
    <property type="protein sequence ID" value="CAJ1951915.1"/>
    <property type="molecule type" value="Genomic_DNA"/>
</dbReference>
<protein>
    <submittedName>
        <fullName evidence="1">Uncharacterized protein</fullName>
    </submittedName>
</protein>
<evidence type="ECO:0000313" key="1">
    <source>
        <dbReference type="EMBL" id="CAJ1951915.1"/>
    </source>
</evidence>
<dbReference type="AlphaFoldDB" id="A0AA86SCQ0"/>
<dbReference type="Proteomes" id="UP001189624">
    <property type="component" value="Chromosome 4"/>
</dbReference>
<sequence length="140" mass="15592">MRFLSDFQRWWKQSIGVSDVGGGDFFLGMKLGRAHSFGFEKGNESLTRQRGEAISLTIVRMHHMHVGPTIFESFVGLITAVGWSSRVSAGRLKISLTFKIIAGLVRGKINDVTENNKIQCGKVEEWDPCFGTETITKVAE</sequence>
<organism evidence="1 2">
    <name type="scientific">Sphenostylis stenocarpa</name>
    <dbReference type="NCBI Taxonomy" id="92480"/>
    <lineage>
        <taxon>Eukaryota</taxon>
        <taxon>Viridiplantae</taxon>
        <taxon>Streptophyta</taxon>
        <taxon>Embryophyta</taxon>
        <taxon>Tracheophyta</taxon>
        <taxon>Spermatophyta</taxon>
        <taxon>Magnoliopsida</taxon>
        <taxon>eudicotyledons</taxon>
        <taxon>Gunneridae</taxon>
        <taxon>Pentapetalae</taxon>
        <taxon>rosids</taxon>
        <taxon>fabids</taxon>
        <taxon>Fabales</taxon>
        <taxon>Fabaceae</taxon>
        <taxon>Papilionoideae</taxon>
        <taxon>50 kb inversion clade</taxon>
        <taxon>NPAAA clade</taxon>
        <taxon>indigoferoid/millettioid clade</taxon>
        <taxon>Phaseoleae</taxon>
        <taxon>Sphenostylis</taxon>
    </lineage>
</organism>
<reference evidence="1" key="1">
    <citation type="submission" date="2023-10" db="EMBL/GenBank/DDBJ databases">
        <authorList>
            <person name="Domelevo Entfellner J.-B."/>
        </authorList>
    </citation>
    <scope>NUCLEOTIDE SEQUENCE</scope>
</reference>
<dbReference type="Gramene" id="rna-AYBTSS11_LOCUS15022">
    <property type="protein sequence ID" value="CAJ1951915.1"/>
    <property type="gene ID" value="gene-AYBTSS11_LOCUS15022"/>
</dbReference>